<keyword evidence="1" id="KW-0472">Membrane</keyword>
<accession>A0A812U7C5</accession>
<evidence type="ECO:0008006" key="4">
    <source>
        <dbReference type="Google" id="ProtNLM"/>
    </source>
</evidence>
<comment type="caution">
    <text evidence="2">The sequence shown here is derived from an EMBL/GenBank/DDBJ whole genome shotgun (WGS) entry which is preliminary data.</text>
</comment>
<proteinExistence type="predicted"/>
<feature type="transmembrane region" description="Helical" evidence="1">
    <location>
        <begin position="43"/>
        <end position="64"/>
    </location>
</feature>
<dbReference type="OrthoDB" id="432657at2759"/>
<sequence>MELIWSFLNTEAPILAVSCKTELLGGAGTRAVDWDLAGSNETVGMVESTCGLAALAVMLPCGVLTDRCRRLRLLRCLAAAKALPTLLTLWAVSARNLQLLWMSLVVLVLVNSPQDQVLQVFLVDNTAPLERTRTLSRKEMVTWLGTAVGPLVALTLVTAVSERGAWTLSLVETVVCVGLIGSVLVEPVVFFLRNPSSDVADPSSAVSDASALPQWAQGTACGVQRRWLIPIWTDIMWALTQVAASMSLRYIPLFFRKDFGLSPSWLMVLRFVENVSLAALNFATPKIAAKLGRAWAAVLFIASGGILMIGVACAQQVYLAAALFVLRTTMSRANVPCVQSIIFESVLPKHRGRWTAITSFKSATNGAGAWVGGLLADRTGDYRASFLLTGAVHIASSVIFVPVACMVPT</sequence>
<evidence type="ECO:0000313" key="3">
    <source>
        <dbReference type="Proteomes" id="UP000604046"/>
    </source>
</evidence>
<dbReference type="Proteomes" id="UP000604046">
    <property type="component" value="Unassembled WGS sequence"/>
</dbReference>
<feature type="transmembrane region" description="Helical" evidence="1">
    <location>
        <begin position="384"/>
        <end position="407"/>
    </location>
</feature>
<evidence type="ECO:0000313" key="2">
    <source>
        <dbReference type="EMBL" id="CAE7557907.1"/>
    </source>
</evidence>
<dbReference type="Gene3D" id="1.20.1250.20">
    <property type="entry name" value="MFS general substrate transporter like domains"/>
    <property type="match status" value="2"/>
</dbReference>
<dbReference type="Pfam" id="PF07690">
    <property type="entry name" value="MFS_1"/>
    <property type="match status" value="1"/>
</dbReference>
<dbReference type="SUPFAM" id="SSF103473">
    <property type="entry name" value="MFS general substrate transporter"/>
    <property type="match status" value="1"/>
</dbReference>
<dbReference type="EMBL" id="CAJNDS010002657">
    <property type="protein sequence ID" value="CAE7557907.1"/>
    <property type="molecule type" value="Genomic_DNA"/>
</dbReference>
<dbReference type="InterPro" id="IPR011701">
    <property type="entry name" value="MFS"/>
</dbReference>
<evidence type="ECO:0000256" key="1">
    <source>
        <dbReference type="SAM" id="Phobius"/>
    </source>
</evidence>
<dbReference type="AlphaFoldDB" id="A0A812U7C5"/>
<gene>
    <name evidence="2" type="ORF">SNAT2548_LOCUS31403</name>
</gene>
<keyword evidence="1" id="KW-1133">Transmembrane helix</keyword>
<feature type="transmembrane region" description="Helical" evidence="1">
    <location>
        <begin position="166"/>
        <end position="192"/>
    </location>
</feature>
<feature type="transmembrane region" description="Helical" evidence="1">
    <location>
        <begin position="141"/>
        <end position="160"/>
    </location>
</feature>
<protein>
    <recommendedName>
        <fullName evidence="4">Major facilitator superfamily (MFS) profile domain-containing protein</fullName>
    </recommendedName>
</protein>
<keyword evidence="1" id="KW-0812">Transmembrane</keyword>
<dbReference type="PANTHER" id="PTHR23525:SF1">
    <property type="entry name" value="NODULIN-LIKE DOMAIN-CONTAINING PROTEIN"/>
    <property type="match status" value="1"/>
</dbReference>
<dbReference type="GO" id="GO:0022857">
    <property type="term" value="F:transmembrane transporter activity"/>
    <property type="evidence" value="ECO:0007669"/>
    <property type="project" value="InterPro"/>
</dbReference>
<name>A0A812U7C5_9DINO</name>
<feature type="transmembrane region" description="Helical" evidence="1">
    <location>
        <begin position="295"/>
        <end position="326"/>
    </location>
</feature>
<dbReference type="InterPro" id="IPR036259">
    <property type="entry name" value="MFS_trans_sf"/>
</dbReference>
<keyword evidence="3" id="KW-1185">Reference proteome</keyword>
<dbReference type="PANTHER" id="PTHR23525">
    <property type="entry name" value="TRANSPORTER, PUTATIVE-RELATED"/>
    <property type="match status" value="1"/>
</dbReference>
<organism evidence="2 3">
    <name type="scientific">Symbiodinium natans</name>
    <dbReference type="NCBI Taxonomy" id="878477"/>
    <lineage>
        <taxon>Eukaryota</taxon>
        <taxon>Sar</taxon>
        <taxon>Alveolata</taxon>
        <taxon>Dinophyceae</taxon>
        <taxon>Suessiales</taxon>
        <taxon>Symbiodiniaceae</taxon>
        <taxon>Symbiodinium</taxon>
    </lineage>
</organism>
<reference evidence="2" key="1">
    <citation type="submission" date="2021-02" db="EMBL/GenBank/DDBJ databases">
        <authorList>
            <person name="Dougan E. K."/>
            <person name="Rhodes N."/>
            <person name="Thang M."/>
            <person name="Chan C."/>
        </authorList>
    </citation>
    <scope>NUCLEOTIDE SEQUENCE</scope>
</reference>